<dbReference type="Proteomes" id="UP001464387">
    <property type="component" value="Unassembled WGS sequence"/>
</dbReference>
<evidence type="ECO:0000256" key="2">
    <source>
        <dbReference type="ARBA" id="ARBA00009477"/>
    </source>
</evidence>
<keyword evidence="4 9" id="KW-1003">Cell membrane</keyword>
<accession>A0ABV1YNP4</accession>
<dbReference type="Gene3D" id="1.10.287.470">
    <property type="entry name" value="Helix hairpin bin"/>
    <property type="match status" value="1"/>
</dbReference>
<dbReference type="Gene3D" id="2.40.30.170">
    <property type="match status" value="1"/>
</dbReference>
<keyword evidence="6 9" id="KW-0812">Transmembrane</keyword>
<dbReference type="EMBL" id="JAMYPJ010000056">
    <property type="protein sequence ID" value="MER8936790.1"/>
    <property type="molecule type" value="Genomic_DNA"/>
</dbReference>
<evidence type="ECO:0000256" key="10">
    <source>
        <dbReference type="SAM" id="Coils"/>
    </source>
</evidence>
<evidence type="ECO:0000256" key="9">
    <source>
        <dbReference type="RuleBase" id="RU365093"/>
    </source>
</evidence>
<evidence type="ECO:0000259" key="12">
    <source>
        <dbReference type="Pfam" id="PF25988"/>
    </source>
</evidence>
<evidence type="ECO:0000256" key="5">
    <source>
        <dbReference type="ARBA" id="ARBA00022519"/>
    </source>
</evidence>
<dbReference type="PRINTS" id="PR01490">
    <property type="entry name" value="RTXTOXIND"/>
</dbReference>
<keyword evidence="3 9" id="KW-0813">Transport</keyword>
<evidence type="ECO:0000256" key="4">
    <source>
        <dbReference type="ARBA" id="ARBA00022475"/>
    </source>
</evidence>
<keyword evidence="7 9" id="KW-1133">Transmembrane helix</keyword>
<evidence type="ECO:0000256" key="8">
    <source>
        <dbReference type="ARBA" id="ARBA00023136"/>
    </source>
</evidence>
<reference evidence="14 15" key="1">
    <citation type="journal article" date="2024" name="Proc. Natl. Acad. Sci. U.S.A.">
        <title>The evolutionary genomics of adaptation to stress in wild rhizobium bacteria.</title>
        <authorList>
            <person name="Kehlet-Delgado H."/>
            <person name="Montoya A.P."/>
            <person name="Jensen K.T."/>
            <person name="Wendlandt C.E."/>
            <person name="Dexheimer C."/>
            <person name="Roberts M."/>
            <person name="Torres Martinez L."/>
            <person name="Friesen M.L."/>
            <person name="Griffitts J.S."/>
            <person name="Porter S.S."/>
        </authorList>
    </citation>
    <scope>NUCLEOTIDE SEQUENCE [LARGE SCALE GENOMIC DNA]</scope>
    <source>
        <strain evidence="14 15">M0729</strain>
    </source>
</reference>
<dbReference type="InterPro" id="IPR006144">
    <property type="entry name" value="Secretion_HlyD_CS"/>
</dbReference>
<comment type="caution">
    <text evidence="14">The sequence shown here is derived from an EMBL/GenBank/DDBJ whole genome shotgun (WGS) entry which is preliminary data.</text>
</comment>
<evidence type="ECO:0000256" key="11">
    <source>
        <dbReference type="SAM" id="MobiDB-lite"/>
    </source>
</evidence>
<comment type="similarity">
    <text evidence="2 9">Belongs to the membrane fusion protein (MFP) (TC 8.A.1) family.</text>
</comment>
<feature type="compositionally biased region" description="Polar residues" evidence="11">
    <location>
        <begin position="391"/>
        <end position="409"/>
    </location>
</feature>
<sequence>MKSANRNVVEFPRAQLRRREHEIAFLPAALEITETPPSPIGRAIAASIVAVFCFALVWASLGTVDVVATATGKIVPDGRTKVLQPFEAGVVRAINVRDGQSVKAGEVLIELDPTMTEADQERQKSELLSAELDVARLRAALAEDPLAAFQPPHRASAAEIEMHRQFLISQLAEQDAKLAEIDRQRNQKEAERSTTLASGAKLQATIPVLEERVDIRKKLLDEALSSKVVYLSEYQELVGLQQDLKLEQGRLREADAAIALLKETRERTAAEYRRATYDALAKAQQRAASAEQEVIKAERLTKLQQLTAPVDGVVQQLAVHTVGGVVTPAQALAVVVPSGSHLEIEAMLSNRDIGFVHPGQKTEIKVDTFNFTRYGLLHGEVLSVSSDAITRNRQPSASNDPASGVSQSESEPRGQELEYAARVSLDRTDMQVDDKLVKLGPGMAVTVEIKTGTRSIIGYFLSPLAKYKQEALRER</sequence>
<evidence type="ECO:0000256" key="7">
    <source>
        <dbReference type="ARBA" id="ARBA00022989"/>
    </source>
</evidence>
<dbReference type="Pfam" id="PF25988">
    <property type="entry name" value="HH_CyaD"/>
    <property type="match status" value="1"/>
</dbReference>
<dbReference type="SUPFAM" id="SSF111369">
    <property type="entry name" value="HlyD-like secretion proteins"/>
    <property type="match status" value="1"/>
</dbReference>
<dbReference type="NCBIfam" id="TIGR01843">
    <property type="entry name" value="type_I_hlyD"/>
    <property type="match status" value="1"/>
</dbReference>
<proteinExistence type="inferred from homology"/>
<feature type="domain" description="CyaD-like alpha-helical hairpin" evidence="12">
    <location>
        <begin position="112"/>
        <end position="302"/>
    </location>
</feature>
<keyword evidence="5 9" id="KW-0997">Cell inner membrane</keyword>
<evidence type="ECO:0000259" key="13">
    <source>
        <dbReference type="Pfam" id="PF26002"/>
    </source>
</evidence>
<name>A0ABV1YNP4_9HYPH</name>
<dbReference type="InterPro" id="IPR050739">
    <property type="entry name" value="MFP"/>
</dbReference>
<evidence type="ECO:0000256" key="6">
    <source>
        <dbReference type="ARBA" id="ARBA00022692"/>
    </source>
</evidence>
<gene>
    <name evidence="14" type="ORF">NKI33_28030</name>
</gene>
<evidence type="ECO:0000256" key="3">
    <source>
        <dbReference type="ARBA" id="ARBA00022448"/>
    </source>
</evidence>
<feature type="domain" description="AprE-like beta-barrel" evidence="13">
    <location>
        <begin position="342"/>
        <end position="394"/>
    </location>
</feature>
<comment type="subcellular location">
    <subcellularLocation>
        <location evidence="1 9">Cell inner membrane</location>
        <topology evidence="1 9">Single-pass membrane protein</topology>
    </subcellularLocation>
</comment>
<keyword evidence="8 9" id="KW-0472">Membrane</keyword>
<feature type="coiled-coil region" evidence="10">
    <location>
        <begin position="251"/>
        <end position="300"/>
    </location>
</feature>
<dbReference type="PANTHER" id="PTHR30386">
    <property type="entry name" value="MEMBRANE FUSION SUBUNIT OF EMRAB-TOLC MULTIDRUG EFFLUX PUMP"/>
    <property type="match status" value="1"/>
</dbReference>
<dbReference type="InterPro" id="IPR010129">
    <property type="entry name" value="T1SS_HlyD"/>
</dbReference>
<feature type="transmembrane region" description="Helical" evidence="9">
    <location>
        <begin position="43"/>
        <end position="61"/>
    </location>
</feature>
<evidence type="ECO:0000313" key="14">
    <source>
        <dbReference type="EMBL" id="MER8936790.1"/>
    </source>
</evidence>
<keyword evidence="10" id="KW-0175">Coiled coil</keyword>
<dbReference type="PROSITE" id="PS00543">
    <property type="entry name" value="HLYD_FAMILY"/>
    <property type="match status" value="1"/>
</dbReference>
<dbReference type="InterPro" id="IPR058982">
    <property type="entry name" value="Beta-barrel_AprE"/>
</dbReference>
<evidence type="ECO:0000313" key="15">
    <source>
        <dbReference type="Proteomes" id="UP001464387"/>
    </source>
</evidence>
<dbReference type="PANTHER" id="PTHR30386:SF27">
    <property type="entry name" value="MEMBRANE FUSION PROTEIN (MFP) FAMILY PROTEIN"/>
    <property type="match status" value="1"/>
</dbReference>
<dbReference type="RefSeq" id="WP_023767923.1">
    <property type="nucleotide sequence ID" value="NZ_CP100477.1"/>
</dbReference>
<dbReference type="Gene3D" id="2.40.50.100">
    <property type="match status" value="2"/>
</dbReference>
<organism evidence="14 15">
    <name type="scientific">Mesorhizobium opportunistum</name>
    <dbReference type="NCBI Taxonomy" id="593909"/>
    <lineage>
        <taxon>Bacteria</taxon>
        <taxon>Pseudomonadati</taxon>
        <taxon>Pseudomonadota</taxon>
        <taxon>Alphaproteobacteria</taxon>
        <taxon>Hyphomicrobiales</taxon>
        <taxon>Phyllobacteriaceae</taxon>
        <taxon>Mesorhizobium</taxon>
    </lineage>
</organism>
<feature type="region of interest" description="Disordered" evidence="11">
    <location>
        <begin position="391"/>
        <end position="415"/>
    </location>
</feature>
<protein>
    <recommendedName>
        <fullName evidence="9">Membrane fusion protein (MFP) family protein</fullName>
    </recommendedName>
</protein>
<dbReference type="Pfam" id="PF26002">
    <property type="entry name" value="Beta-barrel_AprE"/>
    <property type="match status" value="1"/>
</dbReference>
<keyword evidence="15" id="KW-1185">Reference proteome</keyword>
<dbReference type="InterPro" id="IPR059040">
    <property type="entry name" value="HH_CyaD-like"/>
</dbReference>
<evidence type="ECO:0000256" key="1">
    <source>
        <dbReference type="ARBA" id="ARBA00004377"/>
    </source>
</evidence>